<dbReference type="EMBL" id="JAPWTK010000486">
    <property type="protein sequence ID" value="KAJ8939461.1"/>
    <property type="molecule type" value="Genomic_DNA"/>
</dbReference>
<name>A0AAV8XL73_9CUCU</name>
<dbReference type="Proteomes" id="UP001162162">
    <property type="component" value="Unassembled WGS sequence"/>
</dbReference>
<reference evidence="1" key="1">
    <citation type="journal article" date="2023" name="Insect Mol. Biol.">
        <title>Genome sequencing provides insights into the evolution of gene families encoding plant cell wall-degrading enzymes in longhorned beetles.</title>
        <authorList>
            <person name="Shin N.R."/>
            <person name="Okamura Y."/>
            <person name="Kirsch R."/>
            <person name="Pauchet Y."/>
        </authorList>
    </citation>
    <scope>NUCLEOTIDE SEQUENCE</scope>
    <source>
        <strain evidence="1">AMC_N1</strain>
    </source>
</reference>
<proteinExistence type="predicted"/>
<organism evidence="1 2">
    <name type="scientific">Aromia moschata</name>
    <dbReference type="NCBI Taxonomy" id="1265417"/>
    <lineage>
        <taxon>Eukaryota</taxon>
        <taxon>Metazoa</taxon>
        <taxon>Ecdysozoa</taxon>
        <taxon>Arthropoda</taxon>
        <taxon>Hexapoda</taxon>
        <taxon>Insecta</taxon>
        <taxon>Pterygota</taxon>
        <taxon>Neoptera</taxon>
        <taxon>Endopterygota</taxon>
        <taxon>Coleoptera</taxon>
        <taxon>Polyphaga</taxon>
        <taxon>Cucujiformia</taxon>
        <taxon>Chrysomeloidea</taxon>
        <taxon>Cerambycidae</taxon>
        <taxon>Cerambycinae</taxon>
        <taxon>Callichromatini</taxon>
        <taxon>Aromia</taxon>
    </lineage>
</organism>
<protein>
    <submittedName>
        <fullName evidence="1">Uncharacterized protein</fullName>
    </submittedName>
</protein>
<accession>A0AAV8XL73</accession>
<comment type="caution">
    <text evidence="1">The sequence shown here is derived from an EMBL/GenBank/DDBJ whole genome shotgun (WGS) entry which is preliminary data.</text>
</comment>
<evidence type="ECO:0000313" key="1">
    <source>
        <dbReference type="EMBL" id="KAJ8939461.1"/>
    </source>
</evidence>
<sequence>MANFFYTLDALQTSLKSKTIFIVAETEYNYTKYCPPTQLPPNIECPHMSVATIYGCIEQ</sequence>
<dbReference type="AlphaFoldDB" id="A0AAV8XL73"/>
<gene>
    <name evidence="1" type="ORF">NQ318_023087</name>
</gene>
<evidence type="ECO:0000313" key="2">
    <source>
        <dbReference type="Proteomes" id="UP001162162"/>
    </source>
</evidence>
<keyword evidence="2" id="KW-1185">Reference proteome</keyword>